<comment type="subcellular location">
    <subcellularLocation>
        <location evidence="1">Periplasm</location>
    </subcellularLocation>
</comment>
<protein>
    <submittedName>
        <fullName evidence="6">Protein refolding chaperone Spy/CpxP family</fullName>
    </submittedName>
</protein>
<evidence type="ECO:0000256" key="5">
    <source>
        <dbReference type="SAM" id="SignalP"/>
    </source>
</evidence>
<dbReference type="InterPro" id="IPR052211">
    <property type="entry name" value="Cpx_auxiliary_protein"/>
</dbReference>
<evidence type="ECO:0000256" key="4">
    <source>
        <dbReference type="ARBA" id="ARBA00022764"/>
    </source>
</evidence>
<comment type="similarity">
    <text evidence="2">Belongs to the CpxP/Spy family.</text>
</comment>
<proteinExistence type="inferred from homology"/>
<dbReference type="InterPro" id="IPR012899">
    <property type="entry name" value="LTXXQ"/>
</dbReference>
<feature type="signal peptide" evidence="5">
    <location>
        <begin position="1"/>
        <end position="20"/>
    </location>
</feature>
<feature type="chain" id="PRO_5013020715" evidence="5">
    <location>
        <begin position="21"/>
        <end position="142"/>
    </location>
</feature>
<organism evidence="6 7">
    <name type="scientific">Aquipseudomonas alcaligenes</name>
    <name type="common">Pseudomonas alcaligenes</name>
    <dbReference type="NCBI Taxonomy" id="43263"/>
    <lineage>
        <taxon>Bacteria</taxon>
        <taxon>Pseudomonadati</taxon>
        <taxon>Pseudomonadota</taxon>
        <taxon>Gammaproteobacteria</taxon>
        <taxon>Pseudomonadales</taxon>
        <taxon>Pseudomonadaceae</taxon>
        <taxon>Aquipseudomonas</taxon>
    </lineage>
</organism>
<keyword evidence="4" id="KW-0574">Periplasm</keyword>
<evidence type="ECO:0000256" key="3">
    <source>
        <dbReference type="ARBA" id="ARBA00022729"/>
    </source>
</evidence>
<reference evidence="6 7" key="1">
    <citation type="submission" date="2017-01" db="EMBL/GenBank/DDBJ databases">
        <authorList>
            <person name="Mah S.A."/>
            <person name="Swanson W.J."/>
            <person name="Moy G.W."/>
            <person name="Vacquier V.D."/>
        </authorList>
    </citation>
    <scope>NUCLEOTIDE SEQUENCE [LARGE SCALE GENOMIC DNA]</scope>
    <source>
        <strain evidence="6 7">RU36E</strain>
    </source>
</reference>
<evidence type="ECO:0000256" key="1">
    <source>
        <dbReference type="ARBA" id="ARBA00004418"/>
    </source>
</evidence>
<dbReference type="PANTHER" id="PTHR38102:SF1">
    <property type="entry name" value="PERIPLASMIC CHAPERONE SPY"/>
    <property type="match status" value="1"/>
</dbReference>
<dbReference type="AlphaFoldDB" id="A0A1N6RUL4"/>
<accession>A0A1N6RUL4</accession>
<gene>
    <name evidence="6" type="ORF">SAMN05878282_103182</name>
</gene>
<dbReference type="GO" id="GO:0051082">
    <property type="term" value="F:unfolded protein binding"/>
    <property type="evidence" value="ECO:0007669"/>
    <property type="project" value="TreeGrafter"/>
</dbReference>
<dbReference type="RefSeq" id="WP_076426165.1">
    <property type="nucleotide sequence ID" value="NZ_FTMP01000003.1"/>
</dbReference>
<dbReference type="EMBL" id="FTMP01000003">
    <property type="protein sequence ID" value="SIQ32469.1"/>
    <property type="molecule type" value="Genomic_DNA"/>
</dbReference>
<dbReference type="GO" id="GO:0030288">
    <property type="term" value="C:outer membrane-bounded periplasmic space"/>
    <property type="evidence" value="ECO:0007669"/>
    <property type="project" value="TreeGrafter"/>
</dbReference>
<dbReference type="PANTHER" id="PTHR38102">
    <property type="entry name" value="PERIPLASMIC CHAPERONE SPY"/>
    <property type="match status" value="1"/>
</dbReference>
<evidence type="ECO:0000313" key="6">
    <source>
        <dbReference type="EMBL" id="SIQ32469.1"/>
    </source>
</evidence>
<dbReference type="Proteomes" id="UP000185841">
    <property type="component" value="Unassembled WGS sequence"/>
</dbReference>
<dbReference type="Pfam" id="PF07813">
    <property type="entry name" value="LTXXQ"/>
    <property type="match status" value="1"/>
</dbReference>
<keyword evidence="3 5" id="KW-0732">Signal</keyword>
<name>A0A1N6RUL4_AQUAC</name>
<sequence>MRKTLTALILAASLPTLALAMPQDDPAPCHKSMHGEHRGGGLFKDLDLSAEQREKMGKLMREHKDDPREITQKYLSKLPQAEQDALKKELETARLEHDKAIRGILTAEQQKTFDGHKAEMEKRRAELAEFEAWKAEKDKQAQ</sequence>
<dbReference type="Gene3D" id="1.20.120.1490">
    <property type="match status" value="2"/>
</dbReference>
<evidence type="ECO:0000256" key="2">
    <source>
        <dbReference type="ARBA" id="ARBA00008441"/>
    </source>
</evidence>
<evidence type="ECO:0000313" key="7">
    <source>
        <dbReference type="Proteomes" id="UP000185841"/>
    </source>
</evidence>